<feature type="domain" description="Reverse transcriptase" evidence="1">
    <location>
        <begin position="14"/>
        <end position="50"/>
    </location>
</feature>
<dbReference type="Pfam" id="PF00078">
    <property type="entry name" value="RVT_1"/>
    <property type="match status" value="1"/>
</dbReference>
<dbReference type="AlphaFoldDB" id="A0A4Y2GXQ8"/>
<dbReference type="Proteomes" id="UP000499080">
    <property type="component" value="Unassembled WGS sequence"/>
</dbReference>
<reference evidence="2 3" key="1">
    <citation type="journal article" date="2019" name="Sci. Rep.">
        <title>Orb-weaving spider Araneus ventricosus genome elucidates the spidroin gene catalogue.</title>
        <authorList>
            <person name="Kono N."/>
            <person name="Nakamura H."/>
            <person name="Ohtoshi R."/>
            <person name="Moran D.A.P."/>
            <person name="Shinohara A."/>
            <person name="Yoshida Y."/>
            <person name="Fujiwara M."/>
            <person name="Mori M."/>
            <person name="Tomita M."/>
            <person name="Arakawa K."/>
        </authorList>
    </citation>
    <scope>NUCLEOTIDE SEQUENCE [LARGE SCALE GENOMIC DNA]</scope>
</reference>
<keyword evidence="3" id="KW-1185">Reference proteome</keyword>
<dbReference type="GO" id="GO:0071897">
    <property type="term" value="P:DNA biosynthetic process"/>
    <property type="evidence" value="ECO:0007669"/>
    <property type="project" value="UniProtKB-ARBA"/>
</dbReference>
<comment type="caution">
    <text evidence="2">The sequence shown here is derived from an EMBL/GenBank/DDBJ whole genome shotgun (WGS) entry which is preliminary data.</text>
</comment>
<evidence type="ECO:0000313" key="2">
    <source>
        <dbReference type="EMBL" id="GBM56894.1"/>
    </source>
</evidence>
<dbReference type="OrthoDB" id="112267at2759"/>
<dbReference type="InterPro" id="IPR043502">
    <property type="entry name" value="DNA/RNA_pol_sf"/>
</dbReference>
<evidence type="ECO:0000259" key="1">
    <source>
        <dbReference type="Pfam" id="PF00078"/>
    </source>
</evidence>
<proteinExistence type="predicted"/>
<protein>
    <recommendedName>
        <fullName evidence="1">Reverse transcriptase domain-containing protein</fullName>
    </recommendedName>
</protein>
<dbReference type="EMBL" id="BGPR01001566">
    <property type="protein sequence ID" value="GBM56894.1"/>
    <property type="molecule type" value="Genomic_DNA"/>
</dbReference>
<sequence>MDYFTKWPGAIPIPESQWFSTLDLKSGYWKVEIQPEDKEKTAFTTGQGLWKPEGHIARWIQRLQEYDFEI</sequence>
<dbReference type="InterPro" id="IPR000477">
    <property type="entry name" value="RT_dom"/>
</dbReference>
<dbReference type="InterPro" id="IPR043128">
    <property type="entry name" value="Rev_trsase/Diguanyl_cyclase"/>
</dbReference>
<dbReference type="SUPFAM" id="SSF56672">
    <property type="entry name" value="DNA/RNA polymerases"/>
    <property type="match status" value="1"/>
</dbReference>
<dbReference type="Gene3D" id="3.10.10.10">
    <property type="entry name" value="HIV Type 1 Reverse Transcriptase, subunit A, domain 1"/>
    <property type="match status" value="1"/>
</dbReference>
<accession>A0A4Y2GXQ8</accession>
<name>A0A4Y2GXQ8_ARAVE</name>
<gene>
    <name evidence="2" type="ORF">AVEN_227388_1</name>
</gene>
<organism evidence="2 3">
    <name type="scientific">Araneus ventricosus</name>
    <name type="common">Orbweaver spider</name>
    <name type="synonym">Epeira ventricosa</name>
    <dbReference type="NCBI Taxonomy" id="182803"/>
    <lineage>
        <taxon>Eukaryota</taxon>
        <taxon>Metazoa</taxon>
        <taxon>Ecdysozoa</taxon>
        <taxon>Arthropoda</taxon>
        <taxon>Chelicerata</taxon>
        <taxon>Arachnida</taxon>
        <taxon>Araneae</taxon>
        <taxon>Araneomorphae</taxon>
        <taxon>Entelegynae</taxon>
        <taxon>Araneoidea</taxon>
        <taxon>Araneidae</taxon>
        <taxon>Araneus</taxon>
    </lineage>
</organism>
<dbReference type="Gene3D" id="3.30.70.270">
    <property type="match status" value="1"/>
</dbReference>
<evidence type="ECO:0000313" key="3">
    <source>
        <dbReference type="Proteomes" id="UP000499080"/>
    </source>
</evidence>